<dbReference type="EMBL" id="JACRDE010000231">
    <property type="protein sequence ID" value="MBI5249532.1"/>
    <property type="molecule type" value="Genomic_DNA"/>
</dbReference>
<comment type="caution">
    <text evidence="2">The sequence shown here is derived from an EMBL/GenBank/DDBJ whole genome shotgun (WGS) entry which is preliminary data.</text>
</comment>
<evidence type="ECO:0000256" key="1">
    <source>
        <dbReference type="SAM" id="SignalP"/>
    </source>
</evidence>
<name>A0A9D6V5J7_9BACT</name>
<sequence>MMKRFSLILLLATVILAVPALSSAADSFPNPGANHPQQGPGSSAVQQKLNYGYIPPAPIRHTWPGGYKVIFQELGNTLSEHILGQY</sequence>
<dbReference type="Proteomes" id="UP000807825">
    <property type="component" value="Unassembled WGS sequence"/>
</dbReference>
<proteinExistence type="predicted"/>
<protein>
    <submittedName>
        <fullName evidence="2">Uncharacterized protein</fullName>
    </submittedName>
</protein>
<evidence type="ECO:0000313" key="2">
    <source>
        <dbReference type="EMBL" id="MBI5249532.1"/>
    </source>
</evidence>
<keyword evidence="1" id="KW-0732">Signal</keyword>
<gene>
    <name evidence="2" type="ORF">HY912_08560</name>
</gene>
<dbReference type="AlphaFoldDB" id="A0A9D6V5J7"/>
<reference evidence="2" key="1">
    <citation type="submission" date="2020-07" db="EMBL/GenBank/DDBJ databases">
        <title>Huge and variable diversity of episymbiotic CPR bacteria and DPANN archaea in groundwater ecosystems.</title>
        <authorList>
            <person name="He C.Y."/>
            <person name="Keren R."/>
            <person name="Whittaker M."/>
            <person name="Farag I.F."/>
            <person name="Doudna J."/>
            <person name="Cate J.H.D."/>
            <person name="Banfield J.F."/>
        </authorList>
    </citation>
    <scope>NUCLEOTIDE SEQUENCE</scope>
    <source>
        <strain evidence="2">NC_groundwater_1664_Pr3_B-0.1um_52_9</strain>
    </source>
</reference>
<organism evidence="2 3">
    <name type="scientific">Desulfomonile tiedjei</name>
    <dbReference type="NCBI Taxonomy" id="2358"/>
    <lineage>
        <taxon>Bacteria</taxon>
        <taxon>Pseudomonadati</taxon>
        <taxon>Thermodesulfobacteriota</taxon>
        <taxon>Desulfomonilia</taxon>
        <taxon>Desulfomonilales</taxon>
        <taxon>Desulfomonilaceae</taxon>
        <taxon>Desulfomonile</taxon>
    </lineage>
</organism>
<feature type="signal peptide" evidence="1">
    <location>
        <begin position="1"/>
        <end position="24"/>
    </location>
</feature>
<evidence type="ECO:0000313" key="3">
    <source>
        <dbReference type="Proteomes" id="UP000807825"/>
    </source>
</evidence>
<accession>A0A9D6V5J7</accession>
<feature type="chain" id="PRO_5039162726" evidence="1">
    <location>
        <begin position="25"/>
        <end position="86"/>
    </location>
</feature>